<dbReference type="RefSeq" id="WP_141461929.1">
    <property type="nucleotide sequence ID" value="NZ_CP038141.1"/>
</dbReference>
<dbReference type="AlphaFoldDB" id="A0A4Y6UMU5"/>
<dbReference type="OrthoDB" id="8557048at2"/>
<dbReference type="SUPFAM" id="SSF111331">
    <property type="entry name" value="NAD kinase/diacylglycerol kinase-like"/>
    <property type="match status" value="1"/>
</dbReference>
<dbReference type="Gene3D" id="3.40.50.10330">
    <property type="entry name" value="Probable inorganic polyphosphate/atp-NAD kinase, domain 1"/>
    <property type="match status" value="1"/>
</dbReference>
<proteinExistence type="predicted"/>
<dbReference type="EMBL" id="CP038141">
    <property type="protein sequence ID" value="QDH17716.1"/>
    <property type="molecule type" value="Genomic_DNA"/>
</dbReference>
<dbReference type="Gene3D" id="2.60.200.40">
    <property type="match status" value="1"/>
</dbReference>
<dbReference type="InterPro" id="IPR001206">
    <property type="entry name" value="Diacylglycerol_kinase_cat_dom"/>
</dbReference>
<dbReference type="InterPro" id="IPR017438">
    <property type="entry name" value="ATP-NAD_kinase_N"/>
</dbReference>
<name>A0A4Y6UMU5_9PROT</name>
<keyword evidence="3" id="KW-1185">Reference proteome</keyword>
<dbReference type="Proteomes" id="UP000316313">
    <property type="component" value="Chromosome"/>
</dbReference>
<feature type="domain" description="DAGKc" evidence="1">
    <location>
        <begin position="18"/>
        <end position="117"/>
    </location>
</feature>
<evidence type="ECO:0000259" key="1">
    <source>
        <dbReference type="Pfam" id="PF00781"/>
    </source>
</evidence>
<dbReference type="KEGG" id="ssam:E3D00_09160"/>
<evidence type="ECO:0000313" key="2">
    <source>
        <dbReference type="EMBL" id="QDH17716.1"/>
    </source>
</evidence>
<gene>
    <name evidence="2" type="ORF">E3D00_09160</name>
</gene>
<accession>A0A4Y6UMU5</accession>
<protein>
    <recommendedName>
        <fullName evidence="1">DAGKc domain-containing protein</fullName>
    </recommendedName>
</protein>
<dbReference type="Pfam" id="PF00781">
    <property type="entry name" value="DAGK_cat"/>
    <property type="match status" value="1"/>
</dbReference>
<dbReference type="InterPro" id="IPR016064">
    <property type="entry name" value="NAD/diacylglycerol_kinase_sf"/>
</dbReference>
<evidence type="ECO:0000313" key="3">
    <source>
        <dbReference type="Proteomes" id="UP000316313"/>
    </source>
</evidence>
<dbReference type="GO" id="GO:0016301">
    <property type="term" value="F:kinase activity"/>
    <property type="evidence" value="ECO:0007669"/>
    <property type="project" value="InterPro"/>
</dbReference>
<reference evidence="2 3" key="1">
    <citation type="submission" date="2019-03" db="EMBL/GenBank/DDBJ databases">
        <title>The complete genome sequence of Swingsia samuiensis NBRC107927(T).</title>
        <authorList>
            <person name="Chua K.-O."/>
            <person name="Chan K.-G."/>
            <person name="See-Too W.-S."/>
        </authorList>
    </citation>
    <scope>NUCLEOTIDE SEQUENCE [LARGE SCALE GENOMIC DNA]</scope>
    <source>
        <strain evidence="2 3">AH83</strain>
    </source>
</reference>
<organism evidence="2 3">
    <name type="scientific">Swingsia samuiensis</name>
    <dbReference type="NCBI Taxonomy" id="1293412"/>
    <lineage>
        <taxon>Bacteria</taxon>
        <taxon>Pseudomonadati</taxon>
        <taxon>Pseudomonadota</taxon>
        <taxon>Alphaproteobacteria</taxon>
        <taxon>Acetobacterales</taxon>
        <taxon>Acetobacteraceae</taxon>
        <taxon>Swingsia</taxon>
    </lineage>
</organism>
<sequence length="316" mass="35389">MSFALIHNFRSRKNRRNGEAFSKEAARILKDNFVLSDSRECMTKRVQLLYERGIKTIAIDGGDGTVSTVLTAIERIYPSNALPDIAVLASGNTNLIAGDVGFGVRGMEAIRRLQKRDMIRSSIRTPIKLSWPDTNRAPVLGLFGGCAGYARAVQIAHSPNVLKFAPHDLAVGFTLASSITSLMFEKSRYKWLKGNPLKVEIDGQLYDGNSFMFLVTGLSRLSQGIWPFWDAEPNIKGLRYLDVSAYPQNLMRATSALLRGRAPRWLRLHPDYLSGRADDIMIETDSEFILDGEVFAPPETKRLRLERAPAFRFLHA</sequence>